<sequence>MEFCLVSAPACGNLAALSGQSLYQSVKVMYSIGIFFTYSLQFHVPADIITLFAISPVSESWALLAGLSVRTAMVCLSCVSTVLIPHLEPFLSLVGSVSSSALGLVIPPLLEIATCYLRT</sequence>
<evidence type="ECO:0000313" key="7">
    <source>
        <dbReference type="Proteomes" id="UP000028990"/>
    </source>
</evidence>
<reference evidence="6 7" key="1">
    <citation type="submission" date="2013-11" db="EMBL/GenBank/DDBJ databases">
        <title>The Damaraland mole rat (Fukomys damarensis) genome and evolution of African mole rats.</title>
        <authorList>
            <person name="Gladyshev V.N."/>
            <person name="Fang X."/>
        </authorList>
    </citation>
    <scope>NUCLEOTIDE SEQUENCE [LARGE SCALE GENOMIC DNA]</scope>
    <source>
        <tissue evidence="6">Liver</tissue>
    </source>
</reference>
<dbReference type="GO" id="GO:0015193">
    <property type="term" value="F:L-proline transmembrane transporter activity"/>
    <property type="evidence" value="ECO:0007669"/>
    <property type="project" value="TreeGrafter"/>
</dbReference>
<evidence type="ECO:0000256" key="3">
    <source>
        <dbReference type="ARBA" id="ARBA00022989"/>
    </source>
</evidence>
<organism evidence="6 7">
    <name type="scientific">Fukomys damarensis</name>
    <name type="common">Damaraland mole rat</name>
    <name type="synonym">Cryptomys damarensis</name>
    <dbReference type="NCBI Taxonomy" id="885580"/>
    <lineage>
        <taxon>Eukaryota</taxon>
        <taxon>Metazoa</taxon>
        <taxon>Chordata</taxon>
        <taxon>Craniata</taxon>
        <taxon>Vertebrata</taxon>
        <taxon>Euteleostomi</taxon>
        <taxon>Mammalia</taxon>
        <taxon>Eutheria</taxon>
        <taxon>Euarchontoglires</taxon>
        <taxon>Glires</taxon>
        <taxon>Rodentia</taxon>
        <taxon>Hystricomorpha</taxon>
        <taxon>Bathyergidae</taxon>
        <taxon>Fukomys</taxon>
    </lineage>
</organism>
<keyword evidence="7" id="KW-1185">Reference proteome</keyword>
<evidence type="ECO:0000313" key="6">
    <source>
        <dbReference type="EMBL" id="KFO26630.1"/>
    </source>
</evidence>
<dbReference type="GO" id="GO:0005280">
    <property type="term" value="F:amino acid:proton symporter activity"/>
    <property type="evidence" value="ECO:0007669"/>
    <property type="project" value="TreeGrafter"/>
</dbReference>
<evidence type="ECO:0000259" key="5">
    <source>
        <dbReference type="Pfam" id="PF01490"/>
    </source>
</evidence>
<keyword evidence="2" id="KW-0812">Transmembrane</keyword>
<proteinExistence type="predicted"/>
<dbReference type="Proteomes" id="UP000028990">
    <property type="component" value="Unassembled WGS sequence"/>
</dbReference>
<dbReference type="GO" id="GO:0015187">
    <property type="term" value="F:glycine transmembrane transporter activity"/>
    <property type="evidence" value="ECO:0007669"/>
    <property type="project" value="TreeGrafter"/>
</dbReference>
<dbReference type="PANTHER" id="PTHR22950:SF258">
    <property type="entry name" value="PROTON-COUPLED AMINO ACID TRANSPORTER 3"/>
    <property type="match status" value="1"/>
</dbReference>
<dbReference type="InterPro" id="IPR013057">
    <property type="entry name" value="AA_transpt_TM"/>
</dbReference>
<name>A0A091D8Q5_FUKDA</name>
<evidence type="ECO:0000256" key="1">
    <source>
        <dbReference type="ARBA" id="ARBA00004141"/>
    </source>
</evidence>
<comment type="subcellular location">
    <subcellularLocation>
        <location evidence="1">Membrane</location>
        <topology evidence="1">Multi-pass membrane protein</topology>
    </subcellularLocation>
</comment>
<feature type="domain" description="Amino acid transporter transmembrane" evidence="5">
    <location>
        <begin position="18"/>
        <end position="115"/>
    </location>
</feature>
<dbReference type="GO" id="GO:0005774">
    <property type="term" value="C:vacuolar membrane"/>
    <property type="evidence" value="ECO:0007669"/>
    <property type="project" value="TreeGrafter"/>
</dbReference>
<evidence type="ECO:0000256" key="4">
    <source>
        <dbReference type="ARBA" id="ARBA00023136"/>
    </source>
</evidence>
<accession>A0A091D8Q5</accession>
<protein>
    <submittedName>
        <fullName evidence="6">Proton-coupled amino acid transporter 3</fullName>
    </submittedName>
</protein>
<dbReference type="STRING" id="885580.ENSFDAP00000007396"/>
<dbReference type="Pfam" id="PF01490">
    <property type="entry name" value="Aa_trans"/>
    <property type="match status" value="1"/>
</dbReference>
<dbReference type="GO" id="GO:0015180">
    <property type="term" value="F:L-alanine transmembrane transporter activity"/>
    <property type="evidence" value="ECO:0007669"/>
    <property type="project" value="TreeGrafter"/>
</dbReference>
<keyword evidence="3" id="KW-1133">Transmembrane helix</keyword>
<dbReference type="EMBL" id="KN123144">
    <property type="protein sequence ID" value="KFO26630.1"/>
    <property type="molecule type" value="Genomic_DNA"/>
</dbReference>
<evidence type="ECO:0000256" key="2">
    <source>
        <dbReference type="ARBA" id="ARBA00022692"/>
    </source>
</evidence>
<keyword evidence="4" id="KW-0472">Membrane</keyword>
<gene>
    <name evidence="6" type="ORF">H920_12029</name>
</gene>
<dbReference type="eggNOG" id="KOG1304">
    <property type="taxonomic scope" value="Eukaryota"/>
</dbReference>
<dbReference type="AlphaFoldDB" id="A0A091D8Q5"/>
<dbReference type="PANTHER" id="PTHR22950">
    <property type="entry name" value="AMINO ACID TRANSPORTER"/>
    <property type="match status" value="1"/>
</dbReference>